<dbReference type="EMBL" id="CP165735">
    <property type="protein sequence ID" value="XDV72095.1"/>
    <property type="molecule type" value="Genomic_DNA"/>
</dbReference>
<reference evidence="6" key="1">
    <citation type="submission" date="2024-07" db="EMBL/GenBank/DDBJ databases">
        <authorList>
            <person name="Li J."/>
            <person name="Wei H."/>
            <person name="Ma J."/>
        </authorList>
    </citation>
    <scope>NUCLEOTIDE SEQUENCE</scope>
    <source>
        <strain evidence="6">AMU7</strain>
    </source>
</reference>
<evidence type="ECO:0000313" key="6">
    <source>
        <dbReference type="EMBL" id="XDV72095.1"/>
    </source>
</evidence>
<dbReference type="AlphaFoldDB" id="A0AB39YPH3"/>
<dbReference type="Gene3D" id="3.30.450.40">
    <property type="match status" value="1"/>
</dbReference>
<organism evidence="6">
    <name type="scientific">Paenarthrobacter sp. AMU7</name>
    <dbReference type="NCBI Taxonomy" id="3162492"/>
    <lineage>
        <taxon>Bacteria</taxon>
        <taxon>Bacillati</taxon>
        <taxon>Actinomycetota</taxon>
        <taxon>Actinomycetes</taxon>
        <taxon>Micrococcales</taxon>
        <taxon>Micrococcaceae</taxon>
        <taxon>Paenarthrobacter</taxon>
    </lineage>
</organism>
<dbReference type="PIRSF" id="PIRSF036625">
    <property type="entry name" value="GAF_ANTAR"/>
    <property type="match status" value="1"/>
</dbReference>
<evidence type="ECO:0000259" key="5">
    <source>
        <dbReference type="PROSITE" id="PS50921"/>
    </source>
</evidence>
<dbReference type="GO" id="GO:0003723">
    <property type="term" value="F:RNA binding"/>
    <property type="evidence" value="ECO:0007669"/>
    <property type="project" value="InterPro"/>
</dbReference>
<evidence type="ECO:0000256" key="1">
    <source>
        <dbReference type="ARBA" id="ARBA00022679"/>
    </source>
</evidence>
<keyword evidence="1" id="KW-0808">Transferase</keyword>
<dbReference type="Gene3D" id="1.10.10.10">
    <property type="entry name" value="Winged helix-like DNA-binding domain superfamily/Winged helix DNA-binding domain"/>
    <property type="match status" value="1"/>
</dbReference>
<evidence type="ECO:0000256" key="4">
    <source>
        <dbReference type="ARBA" id="ARBA00023163"/>
    </source>
</evidence>
<dbReference type="Pfam" id="PF03861">
    <property type="entry name" value="ANTAR"/>
    <property type="match status" value="1"/>
</dbReference>
<dbReference type="InterPro" id="IPR003018">
    <property type="entry name" value="GAF"/>
</dbReference>
<dbReference type="InterPro" id="IPR036388">
    <property type="entry name" value="WH-like_DNA-bd_sf"/>
</dbReference>
<evidence type="ECO:0000256" key="2">
    <source>
        <dbReference type="ARBA" id="ARBA00022777"/>
    </source>
</evidence>
<accession>A0AB39YPH3</accession>
<dbReference type="InterPro" id="IPR029016">
    <property type="entry name" value="GAF-like_dom_sf"/>
</dbReference>
<keyword evidence="2" id="KW-0418">Kinase</keyword>
<proteinExistence type="predicted"/>
<dbReference type="InterPro" id="IPR012074">
    <property type="entry name" value="GAF_ANTAR"/>
</dbReference>
<keyword evidence="4" id="KW-0804">Transcription</keyword>
<feature type="domain" description="ANTAR" evidence="5">
    <location>
        <begin position="169"/>
        <end position="230"/>
    </location>
</feature>
<dbReference type="PROSITE" id="PS50921">
    <property type="entry name" value="ANTAR"/>
    <property type="match status" value="1"/>
</dbReference>
<protein>
    <submittedName>
        <fullName evidence="6">ANTAR domain-containing protein</fullName>
    </submittedName>
</protein>
<gene>
    <name evidence="6" type="ORF">ABQM86_02590</name>
</gene>
<dbReference type="Pfam" id="PF13185">
    <property type="entry name" value="GAF_2"/>
    <property type="match status" value="1"/>
</dbReference>
<dbReference type="SUPFAM" id="SSF55781">
    <property type="entry name" value="GAF domain-like"/>
    <property type="match status" value="1"/>
</dbReference>
<dbReference type="SMART" id="SM01012">
    <property type="entry name" value="ANTAR"/>
    <property type="match status" value="1"/>
</dbReference>
<sequence>MEPNGSAEHIRSLHELVVGSSDIHAILNGVTGFAADAMSKVAGENIDCALTLRRRKRTATVAGSSARAVHLDKIEQSLGQGPCLEALDAGRPVLLADVATDTSWPEYSRALAAEGIHSALGVPMDLGETSQAVINFFAPNAGTFTQAVIDEAAAFTEVTGSTLRLAIRIETVEQLNADLKTAMSSRTVIDLACGVIMAQSRCTQDEAFEFLTKASSHRNQKLHAVASDIIAHLSGTTENHLRFED</sequence>
<dbReference type="InterPro" id="IPR011006">
    <property type="entry name" value="CheY-like_superfamily"/>
</dbReference>
<dbReference type="InterPro" id="IPR005561">
    <property type="entry name" value="ANTAR"/>
</dbReference>
<dbReference type="RefSeq" id="WP_207595968.1">
    <property type="nucleotide sequence ID" value="NZ_CP165735.1"/>
</dbReference>
<name>A0AB39YPH3_9MICC</name>
<evidence type="ECO:0000256" key="3">
    <source>
        <dbReference type="ARBA" id="ARBA00023015"/>
    </source>
</evidence>
<keyword evidence="3" id="KW-0805">Transcription regulation</keyword>
<dbReference type="GO" id="GO:0016301">
    <property type="term" value="F:kinase activity"/>
    <property type="evidence" value="ECO:0007669"/>
    <property type="project" value="UniProtKB-KW"/>
</dbReference>
<dbReference type="SUPFAM" id="SSF52172">
    <property type="entry name" value="CheY-like"/>
    <property type="match status" value="1"/>
</dbReference>